<dbReference type="CDD" id="cd07343">
    <property type="entry name" value="M48A_Zmpste24p_like"/>
    <property type="match status" value="1"/>
</dbReference>
<feature type="binding site" evidence="7">
    <location>
        <position position="357"/>
    </location>
    <ligand>
        <name>Zn(2+)</name>
        <dbReference type="ChEBI" id="CHEBI:29105"/>
        <note>catalytic</note>
    </ligand>
</feature>
<protein>
    <submittedName>
        <fullName evidence="12">M48 family metallopeptidase</fullName>
    </submittedName>
</protein>
<evidence type="ECO:0000256" key="1">
    <source>
        <dbReference type="ARBA" id="ARBA00022670"/>
    </source>
</evidence>
<evidence type="ECO:0000256" key="7">
    <source>
        <dbReference type="PIRSR" id="PIRSR627057-2"/>
    </source>
</evidence>
<feature type="transmembrane region" description="Helical" evidence="9">
    <location>
        <begin position="63"/>
        <end position="88"/>
    </location>
</feature>
<feature type="transmembrane region" description="Helical" evidence="9">
    <location>
        <begin position="7"/>
        <end position="27"/>
    </location>
</feature>
<evidence type="ECO:0000256" key="2">
    <source>
        <dbReference type="ARBA" id="ARBA00022723"/>
    </source>
</evidence>
<keyword evidence="9" id="KW-0472">Membrane</keyword>
<dbReference type="GO" id="GO:0004222">
    <property type="term" value="F:metalloendopeptidase activity"/>
    <property type="evidence" value="ECO:0007669"/>
    <property type="project" value="InterPro"/>
</dbReference>
<comment type="cofactor">
    <cofactor evidence="7 8">
        <name>Zn(2+)</name>
        <dbReference type="ChEBI" id="CHEBI:29105"/>
    </cofactor>
    <text evidence="7 8">Binds 1 zinc ion per subunit.</text>
</comment>
<feature type="transmembrane region" description="Helical" evidence="9">
    <location>
        <begin position="100"/>
        <end position="128"/>
    </location>
</feature>
<dbReference type="EMBL" id="CP159510">
    <property type="protein sequence ID" value="XCJ15807.1"/>
    <property type="molecule type" value="Genomic_DNA"/>
</dbReference>
<evidence type="ECO:0000259" key="11">
    <source>
        <dbReference type="Pfam" id="PF16491"/>
    </source>
</evidence>
<dbReference type="GO" id="GO:0071586">
    <property type="term" value="P:CAAX-box protein processing"/>
    <property type="evidence" value="ECO:0007669"/>
    <property type="project" value="InterPro"/>
</dbReference>
<feature type="domain" description="Peptidase M48" evidence="10">
    <location>
        <begin position="208"/>
        <end position="414"/>
    </location>
</feature>
<reference evidence="12" key="1">
    <citation type="submission" date="2024-06" db="EMBL/GenBank/DDBJ databases">
        <authorList>
            <person name="Fan A."/>
            <person name="Zhang F.Y."/>
            <person name="Zhang L."/>
        </authorList>
    </citation>
    <scope>NUCLEOTIDE SEQUENCE</scope>
    <source>
        <strain evidence="12">Y61</strain>
    </source>
</reference>
<dbReference type="Pfam" id="PF01435">
    <property type="entry name" value="Peptidase_M48"/>
    <property type="match status" value="1"/>
</dbReference>
<keyword evidence="5 8" id="KW-0482">Metalloprotease</keyword>
<keyword evidence="2 7" id="KW-0479">Metal-binding</keyword>
<dbReference type="AlphaFoldDB" id="A0AAU8ICH3"/>
<name>A0AAU8ICH3_9BACL</name>
<evidence type="ECO:0000313" key="12">
    <source>
        <dbReference type="EMBL" id="XCJ15807.1"/>
    </source>
</evidence>
<dbReference type="PANTHER" id="PTHR10120">
    <property type="entry name" value="CAAX PRENYL PROTEASE 1"/>
    <property type="match status" value="1"/>
</dbReference>
<organism evidence="12">
    <name type="scientific">Sporolactobacillus sp. Y61</name>
    <dbReference type="NCBI Taxonomy" id="3160863"/>
    <lineage>
        <taxon>Bacteria</taxon>
        <taxon>Bacillati</taxon>
        <taxon>Bacillota</taxon>
        <taxon>Bacilli</taxon>
        <taxon>Bacillales</taxon>
        <taxon>Sporolactobacillaceae</taxon>
        <taxon>Sporolactobacillus</taxon>
    </lineage>
</organism>
<dbReference type="Pfam" id="PF16491">
    <property type="entry name" value="Peptidase_M48_N"/>
    <property type="match status" value="1"/>
</dbReference>
<keyword evidence="3 8" id="KW-0378">Hydrolase</keyword>
<evidence type="ECO:0000256" key="5">
    <source>
        <dbReference type="ARBA" id="ARBA00023049"/>
    </source>
</evidence>
<evidence type="ECO:0000256" key="8">
    <source>
        <dbReference type="RuleBase" id="RU003983"/>
    </source>
</evidence>
<dbReference type="Gene3D" id="3.30.2010.10">
    <property type="entry name" value="Metalloproteases ('zincins'), catalytic domain"/>
    <property type="match status" value="1"/>
</dbReference>
<keyword evidence="4 7" id="KW-0862">Zinc</keyword>
<feature type="active site" evidence="6">
    <location>
        <position position="278"/>
    </location>
</feature>
<evidence type="ECO:0000256" key="9">
    <source>
        <dbReference type="SAM" id="Phobius"/>
    </source>
</evidence>
<feature type="transmembrane region" description="Helical" evidence="9">
    <location>
        <begin position="287"/>
        <end position="313"/>
    </location>
</feature>
<feature type="active site" description="Proton donor" evidence="6">
    <location>
        <position position="361"/>
    </location>
</feature>
<feature type="transmembrane region" description="Helical" evidence="9">
    <location>
        <begin position="175"/>
        <end position="193"/>
    </location>
</feature>
<dbReference type="RefSeq" id="WP_353947566.1">
    <property type="nucleotide sequence ID" value="NZ_CP159510.1"/>
</dbReference>
<sequence length="421" mass="47733">MKKVVRGFILIYLIYLIAIGVYFFLWAKTGIPAEAKGTPADPAQFMSKDRITESLNYNALRHFISFALIPLEWGVYLFVLISGFSVWLRNRSERITGHFLIQMLIGFAALSLVGAIVFLPADLISYQISRHYGISVQPFYDWLRDQGISLAVDSLIGFFALTAVFFFIRRYPANWWLPVWLLAVPFVVFLIYIQPVVIDPLYNHFQSLQDGRLKQEILQLAARAQIPADDVYEVDMSSETNAMNAYVNGLGSHLRIVLWDTTIRQLSPPEVLFIMAHEMAHYVMHHIVWAVTAALAGLLVGLILAAKFLLWAVQKWGARLNLNHPGDIAALPLVLLIFSVLSFAFEPVQGAISRQFERSADSYAIHLTGDREAAISSFQKISSASLAEINPPALVKWIQYDHPTMLERFQYLEQVNLKDKE</sequence>
<feature type="binding site" evidence="7">
    <location>
        <position position="277"/>
    </location>
    <ligand>
        <name>Zn(2+)</name>
        <dbReference type="ChEBI" id="CHEBI:29105"/>
        <note>catalytic</note>
    </ligand>
</feature>
<feature type="binding site" evidence="7">
    <location>
        <position position="281"/>
    </location>
    <ligand>
        <name>Zn(2+)</name>
        <dbReference type="ChEBI" id="CHEBI:29105"/>
        <note>catalytic</note>
    </ligand>
</feature>
<evidence type="ECO:0000256" key="3">
    <source>
        <dbReference type="ARBA" id="ARBA00022801"/>
    </source>
</evidence>
<evidence type="ECO:0000256" key="4">
    <source>
        <dbReference type="ARBA" id="ARBA00022833"/>
    </source>
</evidence>
<feature type="transmembrane region" description="Helical" evidence="9">
    <location>
        <begin position="325"/>
        <end position="345"/>
    </location>
</feature>
<dbReference type="GO" id="GO:0046872">
    <property type="term" value="F:metal ion binding"/>
    <property type="evidence" value="ECO:0007669"/>
    <property type="project" value="UniProtKB-KW"/>
</dbReference>
<keyword evidence="9" id="KW-1133">Transmembrane helix</keyword>
<evidence type="ECO:0000256" key="6">
    <source>
        <dbReference type="PIRSR" id="PIRSR627057-1"/>
    </source>
</evidence>
<gene>
    <name evidence="12" type="ORF">ABNN70_08705</name>
</gene>
<dbReference type="InterPro" id="IPR027057">
    <property type="entry name" value="CAXX_Prtase_1"/>
</dbReference>
<comment type="similarity">
    <text evidence="8">Belongs to the peptidase M48 family.</text>
</comment>
<dbReference type="InterPro" id="IPR001915">
    <property type="entry name" value="Peptidase_M48"/>
</dbReference>
<dbReference type="InterPro" id="IPR032456">
    <property type="entry name" value="Peptidase_M48_N"/>
</dbReference>
<feature type="transmembrane region" description="Helical" evidence="9">
    <location>
        <begin position="148"/>
        <end position="168"/>
    </location>
</feature>
<keyword evidence="1 8" id="KW-0645">Protease</keyword>
<feature type="domain" description="CAAX prenyl protease 1 N-terminal" evidence="11">
    <location>
        <begin position="38"/>
        <end position="203"/>
    </location>
</feature>
<evidence type="ECO:0000259" key="10">
    <source>
        <dbReference type="Pfam" id="PF01435"/>
    </source>
</evidence>
<keyword evidence="9" id="KW-0812">Transmembrane</keyword>
<proteinExistence type="inferred from homology"/>
<accession>A0AAU8ICH3</accession>